<accession>A0A3B3DQY4</accession>
<dbReference type="InterPro" id="IPR043504">
    <property type="entry name" value="Peptidase_S1_PA_chymotrypsin"/>
</dbReference>
<evidence type="ECO:0000256" key="4">
    <source>
        <dbReference type="ARBA" id="ARBA00023157"/>
    </source>
</evidence>
<dbReference type="InterPro" id="IPR009003">
    <property type="entry name" value="Peptidase_S1_PA"/>
</dbReference>
<protein>
    <recommendedName>
        <fullName evidence="6">trypsin</fullName>
        <ecNumber evidence="6">3.4.21.4</ecNumber>
    </recommendedName>
</protein>
<keyword evidence="11" id="KW-1185">Reference proteome</keyword>
<dbReference type="SUPFAM" id="SSF50494">
    <property type="entry name" value="Trypsin-like serine proteases"/>
    <property type="match status" value="1"/>
</dbReference>
<evidence type="ECO:0000256" key="6">
    <source>
        <dbReference type="ARBA" id="ARBA00038868"/>
    </source>
</evidence>
<keyword evidence="7" id="KW-0812">Transmembrane</keyword>
<dbReference type="PROSITE" id="PS00134">
    <property type="entry name" value="TRYPSIN_HIS"/>
    <property type="match status" value="1"/>
</dbReference>
<evidence type="ECO:0000313" key="10">
    <source>
        <dbReference type="Ensembl" id="ENSOMEP00000031844.1"/>
    </source>
</evidence>
<evidence type="ECO:0000313" key="11">
    <source>
        <dbReference type="Proteomes" id="UP000261560"/>
    </source>
</evidence>
<keyword evidence="7" id="KW-1133">Transmembrane helix</keyword>
<dbReference type="PaxDb" id="30732-ENSOMEP00000031844"/>
<dbReference type="GO" id="GO:0004252">
    <property type="term" value="F:serine-type endopeptidase activity"/>
    <property type="evidence" value="ECO:0007669"/>
    <property type="project" value="UniProtKB-EC"/>
</dbReference>
<evidence type="ECO:0000256" key="3">
    <source>
        <dbReference type="ARBA" id="ARBA00022825"/>
    </source>
</evidence>
<dbReference type="PANTHER" id="PTHR24264">
    <property type="entry name" value="TRYPSIN-RELATED"/>
    <property type="match status" value="1"/>
</dbReference>
<dbReference type="GO" id="GO:0006508">
    <property type="term" value="P:proteolysis"/>
    <property type="evidence" value="ECO:0007669"/>
    <property type="project" value="UniProtKB-KW"/>
</dbReference>
<keyword evidence="8" id="KW-0732">Signal</keyword>
<dbReference type="PANTHER" id="PTHR24264:SF6">
    <property type="entry name" value="TRYPSINOGEN 1A-RELATED"/>
    <property type="match status" value="1"/>
</dbReference>
<dbReference type="Ensembl" id="ENSOMET00000023498.1">
    <property type="protein sequence ID" value="ENSOMEP00000031844.1"/>
    <property type="gene ID" value="ENSOMEG00000016926.1"/>
</dbReference>
<evidence type="ECO:0000256" key="7">
    <source>
        <dbReference type="SAM" id="Phobius"/>
    </source>
</evidence>
<feature type="chain" id="PRO_5017476432" description="trypsin" evidence="8">
    <location>
        <begin position="18"/>
        <end position="126"/>
    </location>
</feature>
<dbReference type="EC" id="3.4.21.4" evidence="6"/>
<keyword evidence="7" id="KW-0472">Membrane</keyword>
<dbReference type="Gene3D" id="2.40.10.10">
    <property type="entry name" value="Trypsin-like serine proteases"/>
    <property type="match status" value="1"/>
</dbReference>
<keyword evidence="3" id="KW-0720">Serine protease</keyword>
<dbReference type="InterPro" id="IPR001254">
    <property type="entry name" value="Trypsin_dom"/>
</dbReference>
<dbReference type="InterPro" id="IPR050127">
    <property type="entry name" value="Serine_Proteases_S1"/>
</dbReference>
<organism evidence="10 11">
    <name type="scientific">Oryzias melastigma</name>
    <name type="common">Marine medaka</name>
    <dbReference type="NCBI Taxonomy" id="30732"/>
    <lineage>
        <taxon>Eukaryota</taxon>
        <taxon>Metazoa</taxon>
        <taxon>Chordata</taxon>
        <taxon>Craniata</taxon>
        <taxon>Vertebrata</taxon>
        <taxon>Euteleostomi</taxon>
        <taxon>Actinopterygii</taxon>
        <taxon>Neopterygii</taxon>
        <taxon>Teleostei</taxon>
        <taxon>Neoteleostei</taxon>
        <taxon>Acanthomorphata</taxon>
        <taxon>Ovalentaria</taxon>
        <taxon>Atherinomorphae</taxon>
        <taxon>Beloniformes</taxon>
        <taxon>Adrianichthyidae</taxon>
        <taxon>Oryziinae</taxon>
        <taxon>Oryzias</taxon>
    </lineage>
</organism>
<feature type="signal peptide" evidence="8">
    <location>
        <begin position="1"/>
        <end position="17"/>
    </location>
</feature>
<feature type="transmembrane region" description="Helical" evidence="7">
    <location>
        <begin position="109"/>
        <end position="125"/>
    </location>
</feature>
<proteinExistence type="predicted"/>
<reference evidence="10" key="2">
    <citation type="submission" date="2025-09" db="UniProtKB">
        <authorList>
            <consortium name="Ensembl"/>
        </authorList>
    </citation>
    <scope>IDENTIFICATION</scope>
</reference>
<dbReference type="AlphaFoldDB" id="A0A3B3DQY4"/>
<dbReference type="FunFam" id="2.40.10.10:FF:000166">
    <property type="entry name" value="Trypsin"/>
    <property type="match status" value="1"/>
</dbReference>
<keyword evidence="2" id="KW-0378">Hydrolase</keyword>
<reference evidence="10" key="1">
    <citation type="submission" date="2025-08" db="UniProtKB">
        <authorList>
            <consortium name="Ensembl"/>
        </authorList>
    </citation>
    <scope>IDENTIFICATION</scope>
</reference>
<feature type="domain" description="Peptidase S1" evidence="9">
    <location>
        <begin position="20"/>
        <end position="80"/>
    </location>
</feature>
<evidence type="ECO:0000256" key="5">
    <source>
        <dbReference type="ARBA" id="ARBA00036320"/>
    </source>
</evidence>
<comment type="catalytic activity">
    <reaction evidence="5">
        <text>Preferential cleavage: Arg-|-Xaa, Lys-|-Xaa.</text>
        <dbReference type="EC" id="3.4.21.4"/>
    </reaction>
</comment>
<name>A0A3B3DQY4_ORYME</name>
<dbReference type="STRING" id="30732.ENSOMEP00000031844"/>
<evidence type="ECO:0000256" key="8">
    <source>
        <dbReference type="SAM" id="SignalP"/>
    </source>
</evidence>
<evidence type="ECO:0000256" key="1">
    <source>
        <dbReference type="ARBA" id="ARBA00022670"/>
    </source>
</evidence>
<dbReference type="Proteomes" id="UP000261560">
    <property type="component" value="Unplaced"/>
</dbReference>
<dbReference type="InterPro" id="IPR018114">
    <property type="entry name" value="TRYPSIN_HIS"/>
</dbReference>
<sequence length="126" mass="14506">MYCSLLVILFLVKCALQNMIVGGYECTPYSQPHQVSLNVGYHFCGGSLVNSEWVVSAAHCYQSCVWESTTSESTRDLISKQPHRVTLPRTNKTNIRNIKVLHAGQTKCTVVWLFSQFIYFFFFFFF</sequence>
<evidence type="ECO:0000259" key="9">
    <source>
        <dbReference type="Pfam" id="PF00089"/>
    </source>
</evidence>
<keyword evidence="1" id="KW-0645">Protease</keyword>
<keyword evidence="4" id="KW-1015">Disulfide bond</keyword>
<dbReference type="GeneTree" id="ENSGT01060000250517"/>
<dbReference type="Pfam" id="PF00089">
    <property type="entry name" value="Trypsin"/>
    <property type="match status" value="1"/>
</dbReference>
<evidence type="ECO:0000256" key="2">
    <source>
        <dbReference type="ARBA" id="ARBA00022801"/>
    </source>
</evidence>
<dbReference type="GO" id="GO:0005615">
    <property type="term" value="C:extracellular space"/>
    <property type="evidence" value="ECO:0007669"/>
    <property type="project" value="TreeGrafter"/>
</dbReference>